<organism evidence="2 3">
    <name type="scientific">Ancylobacter novellus</name>
    <name type="common">Thiobacillus novellus</name>
    <dbReference type="NCBI Taxonomy" id="921"/>
    <lineage>
        <taxon>Bacteria</taxon>
        <taxon>Pseudomonadati</taxon>
        <taxon>Pseudomonadota</taxon>
        <taxon>Alphaproteobacteria</taxon>
        <taxon>Hyphomicrobiales</taxon>
        <taxon>Xanthobacteraceae</taxon>
        <taxon>Ancylobacter</taxon>
    </lineage>
</organism>
<comment type="caution">
    <text evidence="2">The sequence shown here is derived from an EMBL/GenBank/DDBJ whole genome shotgun (WGS) entry which is preliminary data.</text>
</comment>
<protein>
    <submittedName>
        <fullName evidence="2">Uncharacterized protein</fullName>
    </submittedName>
</protein>
<feature type="signal peptide" evidence="1">
    <location>
        <begin position="1"/>
        <end position="20"/>
    </location>
</feature>
<keyword evidence="1" id="KW-0732">Signal</keyword>
<dbReference type="AlphaFoldDB" id="A0A2W5KFN5"/>
<sequence length="167" mass="17619">MKLLRVLPFAVLALSSQARAEGGCGRFAWPIEADAALLSQAERVDSGATVDVAAPKAVRVLLVDSAKAGYELPPEKPAAPAAPGGTLRFEAKAGLYQLTMTDRVWLDVVQAGRKLDERAFSGAPDCDGARKSVRFELGDGPTLIQFSGSPSRTVAISVTRAPKDRAQ</sequence>
<evidence type="ECO:0000313" key="3">
    <source>
        <dbReference type="Proteomes" id="UP000249577"/>
    </source>
</evidence>
<accession>A0A2W5KFN5</accession>
<dbReference type="Proteomes" id="UP000249577">
    <property type="component" value="Unassembled WGS sequence"/>
</dbReference>
<name>A0A2W5KFN5_ANCNO</name>
<reference evidence="2 3" key="1">
    <citation type="submission" date="2017-08" db="EMBL/GenBank/DDBJ databases">
        <title>Infants hospitalized years apart are colonized by the same room-sourced microbial strains.</title>
        <authorList>
            <person name="Brooks B."/>
            <person name="Olm M.R."/>
            <person name="Firek B.A."/>
            <person name="Baker R."/>
            <person name="Thomas B.C."/>
            <person name="Morowitz M.J."/>
            <person name="Banfield J.F."/>
        </authorList>
    </citation>
    <scope>NUCLEOTIDE SEQUENCE [LARGE SCALE GENOMIC DNA]</scope>
    <source>
        <strain evidence="2">S2_005_003_R2_43</strain>
    </source>
</reference>
<proteinExistence type="predicted"/>
<dbReference type="EMBL" id="QFPN01000006">
    <property type="protein sequence ID" value="PZQ14258.1"/>
    <property type="molecule type" value="Genomic_DNA"/>
</dbReference>
<evidence type="ECO:0000256" key="1">
    <source>
        <dbReference type="SAM" id="SignalP"/>
    </source>
</evidence>
<gene>
    <name evidence="2" type="ORF">DI565_12590</name>
</gene>
<evidence type="ECO:0000313" key="2">
    <source>
        <dbReference type="EMBL" id="PZQ14258.1"/>
    </source>
</evidence>
<feature type="chain" id="PRO_5016011656" evidence="1">
    <location>
        <begin position="21"/>
        <end position="167"/>
    </location>
</feature>